<evidence type="ECO:0000313" key="6">
    <source>
        <dbReference type="Proteomes" id="UP001589894"/>
    </source>
</evidence>
<evidence type="ECO:0000256" key="2">
    <source>
        <dbReference type="ARBA" id="ARBA00022679"/>
    </source>
</evidence>
<dbReference type="Pfam" id="PF00534">
    <property type="entry name" value="Glycos_transf_1"/>
    <property type="match status" value="1"/>
</dbReference>
<protein>
    <submittedName>
        <fullName evidence="5">Glycosyltransferase family 4 protein</fullName>
    </submittedName>
</protein>
<reference evidence="5 6" key="1">
    <citation type="submission" date="2024-09" db="EMBL/GenBank/DDBJ databases">
        <authorList>
            <person name="Sun Q."/>
            <person name="Mori K."/>
        </authorList>
    </citation>
    <scope>NUCLEOTIDE SEQUENCE [LARGE SCALE GENOMIC DNA]</scope>
    <source>
        <strain evidence="5 6">TBRC 2205</strain>
    </source>
</reference>
<name>A0ABV6P2I9_9ACTN</name>
<sequence length="409" mass="43808">MKIGILSYVYPPEPAFIPGSLAEELAERGHEVRVLTGFPVDPTGRLYPGYHQRWGEESTSGGLTVRRVPRLPSHDGSSIRRMASYLSFAAATSMTAPRYLAGIDALYVYDAPATAMAAGALLRLIRRVPTVLHVQDVWPRVAPTPPVSVGGASGRLLFGGLAGALRRVYETVHGIAVSAPSMRDLLVCRGAHPDRVRLVLNWTDERIFAPALPSREARAAIGHRDRCTVMHAGTIGPNQRVETAIRAAADARSMLDLVLVGSGPGEKQARRLVADLGATNVRFIGQRPAGEMAALYHAADYQLVLMRDAPVLRGMVPAKLQAALSSGSPVVASANGDTADFVETARAGLSCAPEDWRALADRFALAAAIPSGARTQMGQRARESYLRRMSLRAGVDQIEQMLAEAAAVR</sequence>
<keyword evidence="2" id="KW-0808">Transferase</keyword>
<feature type="domain" description="Glycosyl transferase family 1" evidence="3">
    <location>
        <begin position="225"/>
        <end position="383"/>
    </location>
</feature>
<feature type="domain" description="Glycosyltransferase subfamily 4-like N-terminal" evidence="4">
    <location>
        <begin position="20"/>
        <end position="202"/>
    </location>
</feature>
<accession>A0ABV6P2I9</accession>
<keyword evidence="1" id="KW-0328">Glycosyltransferase</keyword>
<dbReference type="PANTHER" id="PTHR45947">
    <property type="entry name" value="SULFOQUINOVOSYL TRANSFERASE SQD2"/>
    <property type="match status" value="1"/>
</dbReference>
<evidence type="ECO:0000259" key="3">
    <source>
        <dbReference type="Pfam" id="PF00534"/>
    </source>
</evidence>
<gene>
    <name evidence="5" type="ORF">ACFFHU_24315</name>
</gene>
<proteinExistence type="predicted"/>
<dbReference type="InterPro" id="IPR028098">
    <property type="entry name" value="Glyco_trans_4-like_N"/>
</dbReference>
<dbReference type="Pfam" id="PF13579">
    <property type="entry name" value="Glyco_trans_4_4"/>
    <property type="match status" value="1"/>
</dbReference>
<dbReference type="RefSeq" id="WP_377342541.1">
    <property type="nucleotide sequence ID" value="NZ_JBHLUE010000020.1"/>
</dbReference>
<dbReference type="InterPro" id="IPR050194">
    <property type="entry name" value="Glycosyltransferase_grp1"/>
</dbReference>
<organism evidence="5 6">
    <name type="scientific">Plantactinospora siamensis</name>
    <dbReference type="NCBI Taxonomy" id="555372"/>
    <lineage>
        <taxon>Bacteria</taxon>
        <taxon>Bacillati</taxon>
        <taxon>Actinomycetota</taxon>
        <taxon>Actinomycetes</taxon>
        <taxon>Micromonosporales</taxon>
        <taxon>Micromonosporaceae</taxon>
        <taxon>Plantactinospora</taxon>
    </lineage>
</organism>
<evidence type="ECO:0000259" key="4">
    <source>
        <dbReference type="Pfam" id="PF13579"/>
    </source>
</evidence>
<evidence type="ECO:0000256" key="1">
    <source>
        <dbReference type="ARBA" id="ARBA00022676"/>
    </source>
</evidence>
<comment type="caution">
    <text evidence="5">The sequence shown here is derived from an EMBL/GenBank/DDBJ whole genome shotgun (WGS) entry which is preliminary data.</text>
</comment>
<dbReference type="CDD" id="cd03794">
    <property type="entry name" value="GT4_WbuB-like"/>
    <property type="match status" value="1"/>
</dbReference>
<evidence type="ECO:0000313" key="5">
    <source>
        <dbReference type="EMBL" id="MFC0567251.1"/>
    </source>
</evidence>
<dbReference type="Gene3D" id="3.40.50.2000">
    <property type="entry name" value="Glycogen Phosphorylase B"/>
    <property type="match status" value="2"/>
</dbReference>
<keyword evidence="6" id="KW-1185">Reference proteome</keyword>
<dbReference type="SUPFAM" id="SSF53756">
    <property type="entry name" value="UDP-Glycosyltransferase/glycogen phosphorylase"/>
    <property type="match status" value="1"/>
</dbReference>
<dbReference type="InterPro" id="IPR001296">
    <property type="entry name" value="Glyco_trans_1"/>
</dbReference>
<dbReference type="PANTHER" id="PTHR45947:SF3">
    <property type="entry name" value="SULFOQUINOVOSYL TRANSFERASE SQD2"/>
    <property type="match status" value="1"/>
</dbReference>
<dbReference type="EMBL" id="JBHLUE010000020">
    <property type="protein sequence ID" value="MFC0567251.1"/>
    <property type="molecule type" value="Genomic_DNA"/>
</dbReference>
<dbReference type="Proteomes" id="UP001589894">
    <property type="component" value="Unassembled WGS sequence"/>
</dbReference>